<evidence type="ECO:0000256" key="1">
    <source>
        <dbReference type="ARBA" id="ARBA00022679"/>
    </source>
</evidence>
<dbReference type="GO" id="GO:0032259">
    <property type="term" value="P:methylation"/>
    <property type="evidence" value="ECO:0007669"/>
    <property type="project" value="UniProtKB-KW"/>
</dbReference>
<evidence type="ECO:0000259" key="2">
    <source>
        <dbReference type="Pfam" id="PF13649"/>
    </source>
</evidence>
<proteinExistence type="predicted"/>
<name>A0A7T5UIP6_9BACT</name>
<dbReference type="SUPFAM" id="SSF53335">
    <property type="entry name" value="S-adenosyl-L-methionine-dependent methyltransferases"/>
    <property type="match status" value="1"/>
</dbReference>
<dbReference type="AlphaFoldDB" id="A0A7T5UIP6"/>
<protein>
    <submittedName>
        <fullName evidence="3">Class I SAM-dependent methyltransferase</fullName>
    </submittedName>
</protein>
<keyword evidence="1 3" id="KW-0808">Transferase</keyword>
<keyword evidence="3" id="KW-0489">Methyltransferase</keyword>
<dbReference type="InterPro" id="IPR029063">
    <property type="entry name" value="SAM-dependent_MTases_sf"/>
</dbReference>
<dbReference type="Gene3D" id="3.40.50.150">
    <property type="entry name" value="Vaccinia Virus protein VP39"/>
    <property type="match status" value="1"/>
</dbReference>
<gene>
    <name evidence="3" type="ORF">HYS17_05365</name>
</gene>
<dbReference type="CDD" id="cd02440">
    <property type="entry name" value="AdoMet_MTases"/>
    <property type="match status" value="1"/>
</dbReference>
<accession>A0A7T5UIP6</accession>
<dbReference type="PANTHER" id="PTHR43861">
    <property type="entry name" value="TRANS-ACONITATE 2-METHYLTRANSFERASE-RELATED"/>
    <property type="match status" value="1"/>
</dbReference>
<dbReference type="EMBL" id="CP066681">
    <property type="protein sequence ID" value="QQG37191.1"/>
    <property type="molecule type" value="Genomic_DNA"/>
</dbReference>
<dbReference type="Pfam" id="PF13649">
    <property type="entry name" value="Methyltransf_25"/>
    <property type="match status" value="1"/>
</dbReference>
<sequence>MATAWDREDFVNAWNQTYGLDMSKAPIRPGLIFPLLAEKIASFENLVLADLGCGNGNLIRHFSRTDFSKWIGVDGGSAVIKSAADNTRDSRVEYQHADLTRPLAVETHSVDIVTNVFVIEEIPFQDLKGMFANVKDILKPDGRAFFFTNHPSHALLQDLDAVRTGQPNAKFPGHQGYFDHQGTSYVLSVMNAQDKQPVMANYHHKTFSDIMNAAASADLQLVEMGEIPQGVIRLDDWKNHTPNAGDSPRFLYLQLKA</sequence>
<evidence type="ECO:0000313" key="4">
    <source>
        <dbReference type="Proteomes" id="UP000595362"/>
    </source>
</evidence>
<evidence type="ECO:0000313" key="3">
    <source>
        <dbReference type="EMBL" id="QQG37191.1"/>
    </source>
</evidence>
<dbReference type="Proteomes" id="UP000595362">
    <property type="component" value="Chromosome"/>
</dbReference>
<feature type="domain" description="Methyltransferase" evidence="2">
    <location>
        <begin position="50"/>
        <end position="142"/>
    </location>
</feature>
<dbReference type="GO" id="GO:0008168">
    <property type="term" value="F:methyltransferase activity"/>
    <property type="evidence" value="ECO:0007669"/>
    <property type="project" value="UniProtKB-KW"/>
</dbReference>
<organism evidence="3 4">
    <name type="scientific">Micavibrio aeruginosavorus</name>
    <dbReference type="NCBI Taxonomy" id="349221"/>
    <lineage>
        <taxon>Bacteria</taxon>
        <taxon>Pseudomonadati</taxon>
        <taxon>Bdellovibrionota</taxon>
        <taxon>Bdellovibrionia</taxon>
        <taxon>Bdellovibrionales</taxon>
        <taxon>Pseudobdellovibrionaceae</taxon>
        <taxon>Micavibrio</taxon>
    </lineage>
</organism>
<reference evidence="3 4" key="1">
    <citation type="submission" date="2020-07" db="EMBL/GenBank/DDBJ databases">
        <title>Huge and variable diversity of episymbiotic CPR bacteria and DPANN archaea in groundwater ecosystems.</title>
        <authorList>
            <person name="He C.Y."/>
            <person name="Keren R."/>
            <person name="Whittaker M."/>
            <person name="Farag I.F."/>
            <person name="Doudna J."/>
            <person name="Cate J.H.D."/>
            <person name="Banfield J.F."/>
        </authorList>
    </citation>
    <scope>NUCLEOTIDE SEQUENCE [LARGE SCALE GENOMIC DNA]</scope>
    <source>
        <strain evidence="3">NC_groundwater_70_Ag_B-0.1um_54_66</strain>
    </source>
</reference>
<dbReference type="InterPro" id="IPR041698">
    <property type="entry name" value="Methyltransf_25"/>
</dbReference>